<dbReference type="GO" id="GO:0005886">
    <property type="term" value="C:plasma membrane"/>
    <property type="evidence" value="ECO:0007669"/>
    <property type="project" value="TreeGrafter"/>
</dbReference>
<dbReference type="EMBL" id="MKIR01000012">
    <property type="protein sequence ID" value="OFI49696.1"/>
    <property type="molecule type" value="Genomic_DNA"/>
</dbReference>
<name>A0A1E8GNW2_9LACT</name>
<feature type="transmembrane region" description="Helical" evidence="1">
    <location>
        <begin position="71"/>
        <end position="94"/>
    </location>
</feature>
<dbReference type="GO" id="GO:0000270">
    <property type="term" value="P:peptidoglycan metabolic process"/>
    <property type="evidence" value="ECO:0007669"/>
    <property type="project" value="TreeGrafter"/>
</dbReference>
<evidence type="ECO:0000256" key="1">
    <source>
        <dbReference type="SAM" id="Phobius"/>
    </source>
</evidence>
<dbReference type="GO" id="GO:0043164">
    <property type="term" value="P:Gram-negative-bacterium-type cell wall biogenesis"/>
    <property type="evidence" value="ECO:0007669"/>
    <property type="project" value="TreeGrafter"/>
</dbReference>
<dbReference type="InterPro" id="IPR003848">
    <property type="entry name" value="DUF218"/>
</dbReference>
<proteinExistence type="predicted"/>
<dbReference type="Pfam" id="PF02698">
    <property type="entry name" value="DUF218"/>
    <property type="match status" value="1"/>
</dbReference>
<organism evidence="3 4">
    <name type="scientific">Floricoccus tropicus</name>
    <dbReference type="NCBI Taxonomy" id="1859473"/>
    <lineage>
        <taxon>Bacteria</taxon>
        <taxon>Bacillati</taxon>
        <taxon>Bacillota</taxon>
        <taxon>Bacilli</taxon>
        <taxon>Lactobacillales</taxon>
        <taxon>Streptococcaceae</taxon>
        <taxon>Floricoccus</taxon>
    </lineage>
</organism>
<evidence type="ECO:0000313" key="4">
    <source>
        <dbReference type="Proteomes" id="UP000178622"/>
    </source>
</evidence>
<comment type="caution">
    <text evidence="3">The sequence shown here is derived from an EMBL/GenBank/DDBJ whole genome shotgun (WGS) entry which is preliminary data.</text>
</comment>
<accession>A0A1E8GNW2</accession>
<keyword evidence="1" id="KW-0812">Transmembrane</keyword>
<dbReference type="PANTHER" id="PTHR30336:SF18">
    <property type="entry name" value="MEMBRANE PROTEIN"/>
    <property type="match status" value="1"/>
</dbReference>
<feature type="transmembrane region" description="Helical" evidence="1">
    <location>
        <begin position="146"/>
        <end position="170"/>
    </location>
</feature>
<dbReference type="PANTHER" id="PTHR30336">
    <property type="entry name" value="INNER MEMBRANE PROTEIN, PROBABLE PERMEASE"/>
    <property type="match status" value="1"/>
</dbReference>
<feature type="transmembrane region" description="Helical" evidence="1">
    <location>
        <begin position="106"/>
        <end position="126"/>
    </location>
</feature>
<dbReference type="AlphaFoldDB" id="A0A1E8GNW2"/>
<dbReference type="InterPro" id="IPR051599">
    <property type="entry name" value="Cell_Envelope_Assoc"/>
</dbReference>
<gene>
    <name evidence="3" type="ORF">BG261_03560</name>
</gene>
<keyword evidence="1" id="KW-0472">Membrane</keyword>
<evidence type="ECO:0000259" key="2">
    <source>
        <dbReference type="Pfam" id="PF02698"/>
    </source>
</evidence>
<feature type="transmembrane region" description="Helical" evidence="1">
    <location>
        <begin position="40"/>
        <end position="59"/>
    </location>
</feature>
<dbReference type="Gene3D" id="3.40.50.620">
    <property type="entry name" value="HUPs"/>
    <property type="match status" value="1"/>
</dbReference>
<reference evidence="4" key="1">
    <citation type="submission" date="2016-09" db="EMBL/GenBank/DDBJ databases">
        <title>Draft genome sequence of a novel species of the family Streptococcaceae isolated from flowers.</title>
        <authorList>
            <person name="Chuah L.-O."/>
            <person name="Yap K.-P."/>
            <person name="Thong K.L."/>
            <person name="Liong M.T."/>
            <person name="Ahmad R."/>
            <person name="Rusul G."/>
        </authorList>
    </citation>
    <scope>NUCLEOTIDE SEQUENCE [LARGE SCALE GENOMIC DNA]</scope>
    <source>
        <strain evidence="4">DF1</strain>
    </source>
</reference>
<feature type="transmembrane region" description="Helical" evidence="1">
    <location>
        <begin position="6"/>
        <end position="28"/>
    </location>
</feature>
<dbReference type="STRING" id="1859473.BG261_03560"/>
<dbReference type="Proteomes" id="UP000178622">
    <property type="component" value="Unassembled WGS sequence"/>
</dbReference>
<sequence length="360" mass="41117">MLSDPYFYIILFSVVPMIVCLTVFINLIRTDPRTLKLGRWGIFSAFFIFVSINLLLLYLNGQGVIPEGVLIIEAITLVMGFLIFSVVIFIGIIVESIKVWRRESHSIANLLLPLSFLAFWLMGKIISKISNLPPKYDYLKILTYVYPILIMYIGWQFIVFFASSVIYGWLMKRAKANYFVVLGAGLINGDQIGKLLGSRIEVAVNHSNKQQEKAQIIFSGGQGPDELVPEAVAMRDYAVQNMNYPEDHTILEDKSRTTYENLVFSSRIIEQKSQVIGEKFLFFSSEYHVFRAALFARELGLNAQGIGSKTAMYYRIPAFIREFIAVLNSNKKKHLKFLIFILILNILLVIFTNYITRNAV</sequence>
<feature type="domain" description="DUF218" evidence="2">
    <location>
        <begin position="178"/>
        <end position="324"/>
    </location>
</feature>
<keyword evidence="4" id="KW-1185">Reference proteome</keyword>
<evidence type="ECO:0000313" key="3">
    <source>
        <dbReference type="EMBL" id="OFI49696.1"/>
    </source>
</evidence>
<keyword evidence="1" id="KW-1133">Transmembrane helix</keyword>
<dbReference type="InterPro" id="IPR014729">
    <property type="entry name" value="Rossmann-like_a/b/a_fold"/>
</dbReference>
<dbReference type="CDD" id="cd06259">
    <property type="entry name" value="YdcF-like"/>
    <property type="match status" value="1"/>
</dbReference>
<feature type="transmembrane region" description="Helical" evidence="1">
    <location>
        <begin position="337"/>
        <end position="355"/>
    </location>
</feature>
<protein>
    <recommendedName>
        <fullName evidence="2">DUF218 domain-containing protein</fullName>
    </recommendedName>
</protein>